<keyword evidence="4 16" id="KW-0349">Heme</keyword>
<comment type="function">
    <text evidence="14 18">Subunits I and II form the functional core of the enzyme complex. Electrons originating in cytochrome c are transferred via heme a and Cu(A) to the binuclear center formed by heme a3 and Cu(B).</text>
</comment>
<dbReference type="Gene3D" id="2.60.40.420">
    <property type="entry name" value="Cupredoxins - blue copper proteins"/>
    <property type="match status" value="1"/>
</dbReference>
<evidence type="ECO:0000256" key="14">
    <source>
        <dbReference type="ARBA" id="ARBA00024688"/>
    </source>
</evidence>
<evidence type="ECO:0000256" key="2">
    <source>
        <dbReference type="ARBA" id="ARBA00007866"/>
    </source>
</evidence>
<keyword evidence="6 17" id="KW-0812">Transmembrane</keyword>
<evidence type="ECO:0000256" key="3">
    <source>
        <dbReference type="ARBA" id="ARBA00022448"/>
    </source>
</evidence>
<evidence type="ECO:0000256" key="13">
    <source>
        <dbReference type="ARBA" id="ARBA00023136"/>
    </source>
</evidence>
<evidence type="ECO:0000256" key="7">
    <source>
        <dbReference type="ARBA" id="ARBA00022723"/>
    </source>
</evidence>
<dbReference type="PROSITE" id="PS50857">
    <property type="entry name" value="COX2_CUA"/>
    <property type="match status" value="1"/>
</dbReference>
<dbReference type="InterPro" id="IPR002429">
    <property type="entry name" value="CcO_II-like_C"/>
</dbReference>
<dbReference type="SUPFAM" id="SSF49503">
    <property type="entry name" value="Cupredoxins"/>
    <property type="match status" value="1"/>
</dbReference>
<dbReference type="InterPro" id="IPR008972">
    <property type="entry name" value="Cupredoxin"/>
</dbReference>
<keyword evidence="11 16" id="KW-0408">Iron</keyword>
<feature type="transmembrane region" description="Helical" evidence="19">
    <location>
        <begin position="52"/>
        <end position="73"/>
    </location>
</feature>
<dbReference type="PROSITE" id="PS50999">
    <property type="entry name" value="COX2_TM"/>
    <property type="match status" value="1"/>
</dbReference>
<evidence type="ECO:0000256" key="17">
    <source>
        <dbReference type="RuleBase" id="RU000456"/>
    </source>
</evidence>
<dbReference type="InterPro" id="IPR045187">
    <property type="entry name" value="CcO_II"/>
</dbReference>
<dbReference type="InterPro" id="IPR009056">
    <property type="entry name" value="Cyt_c-like_dom"/>
</dbReference>
<evidence type="ECO:0000256" key="8">
    <source>
        <dbReference type="ARBA" id="ARBA00022967"/>
    </source>
</evidence>
<evidence type="ECO:0000256" key="11">
    <source>
        <dbReference type="ARBA" id="ARBA00023004"/>
    </source>
</evidence>
<dbReference type="SUPFAM" id="SSF46626">
    <property type="entry name" value="Cytochrome c"/>
    <property type="match status" value="1"/>
</dbReference>
<dbReference type="PROSITE" id="PS00078">
    <property type="entry name" value="COX2"/>
    <property type="match status" value="1"/>
</dbReference>
<keyword evidence="7 16" id="KW-0479">Metal-binding</keyword>
<gene>
    <name evidence="24" type="ORF">SE18_22505</name>
</gene>
<feature type="domain" description="Cytochrome c" evidence="23">
    <location>
        <begin position="256"/>
        <end position="350"/>
    </location>
</feature>
<evidence type="ECO:0000256" key="16">
    <source>
        <dbReference type="PROSITE-ProRule" id="PRU00433"/>
    </source>
</evidence>
<dbReference type="InterPro" id="IPR011759">
    <property type="entry name" value="Cyt_c_oxidase_su2_TM_dom"/>
</dbReference>
<evidence type="ECO:0000259" key="21">
    <source>
        <dbReference type="PROSITE" id="PS50857"/>
    </source>
</evidence>
<dbReference type="PANTHER" id="PTHR22888:SF9">
    <property type="entry name" value="CYTOCHROME C OXIDASE SUBUNIT 2"/>
    <property type="match status" value="1"/>
</dbReference>
<proteinExistence type="inferred from homology"/>
<dbReference type="Proteomes" id="UP000050277">
    <property type="component" value="Unassembled WGS sequence"/>
</dbReference>
<dbReference type="GO" id="GO:0004129">
    <property type="term" value="F:cytochrome-c oxidase activity"/>
    <property type="evidence" value="ECO:0007669"/>
    <property type="project" value="UniProtKB-EC"/>
</dbReference>
<keyword evidence="12 18" id="KW-0186">Copper</keyword>
<dbReference type="InterPro" id="IPR034236">
    <property type="entry name" value="CuRO_CcO_Caa3_II"/>
</dbReference>
<evidence type="ECO:0000256" key="20">
    <source>
        <dbReference type="SAM" id="SignalP"/>
    </source>
</evidence>
<dbReference type="EC" id="7.1.1.9" evidence="18"/>
<evidence type="ECO:0000259" key="23">
    <source>
        <dbReference type="PROSITE" id="PS51007"/>
    </source>
</evidence>
<dbReference type="GO" id="GO:0016491">
    <property type="term" value="F:oxidoreductase activity"/>
    <property type="evidence" value="ECO:0007669"/>
    <property type="project" value="InterPro"/>
</dbReference>
<dbReference type="Gene3D" id="1.10.287.90">
    <property type="match status" value="1"/>
</dbReference>
<keyword evidence="20" id="KW-0732">Signal</keyword>
<sequence>MPNRSPAKALLRPTATLLLGSVVLAACGQKTPQTTLNPASESTRAIYNLSELLFWLGVVVFLIVQTWLIVSIIKYRQKDSSQVPTQIHGNTKVEIAWTIVPAIIAIVIFVFTFDTIRKIEFMPDEAAGNTLNVKVIGHQWWWEFQYPDIKDANGKPLVTANELWIPSGSYIDVKMTSVDVIHDFWIPGLAGKRDVMPNRESGLWFKADDVADGAPGVFWGQCAEYCGGQHAYMKMRVVVASPADFQKWSTEQSQVAVNTTLPESFTKNCIGCHVVRGTNAAGITGPDLTHFGGRMTIAAGTVDNTREHLYAWLDDPDAVKRGNIMTTAIKADTLTEAEINELVDYLESLNPGTSVKGQQ</sequence>
<comment type="cofactor">
    <cofactor evidence="18">
        <name>Cu cation</name>
        <dbReference type="ChEBI" id="CHEBI:23378"/>
    </cofactor>
    <text evidence="18">Binds a copper A center.</text>
</comment>
<dbReference type="RefSeq" id="WP_054536709.1">
    <property type="nucleotide sequence ID" value="NZ_LGKP01000035.1"/>
</dbReference>
<dbReference type="PATRIC" id="fig|70996.4.peg.2322"/>
<evidence type="ECO:0000256" key="18">
    <source>
        <dbReference type="RuleBase" id="RU004024"/>
    </source>
</evidence>
<feature type="chain" id="PRO_5006133121" description="Cytochrome c oxidase subunit 2" evidence="20">
    <location>
        <begin position="26"/>
        <end position="359"/>
    </location>
</feature>
<feature type="domain" description="Cytochrome oxidase subunit II copper A binding" evidence="21">
    <location>
        <begin position="128"/>
        <end position="251"/>
    </location>
</feature>
<dbReference type="PANTHER" id="PTHR22888">
    <property type="entry name" value="CYTOCHROME C OXIDASE, SUBUNIT II"/>
    <property type="match status" value="1"/>
</dbReference>
<evidence type="ECO:0000313" key="24">
    <source>
        <dbReference type="EMBL" id="KPL81415.1"/>
    </source>
</evidence>
<dbReference type="InterPro" id="IPR036257">
    <property type="entry name" value="Cyt_c_oxidase_su2_TM_sf"/>
</dbReference>
<evidence type="ECO:0000256" key="10">
    <source>
        <dbReference type="ARBA" id="ARBA00022989"/>
    </source>
</evidence>
<comment type="similarity">
    <text evidence="2 17">Belongs to the cytochrome c oxidase subunit 2 family.</text>
</comment>
<keyword evidence="13 19" id="KW-0472">Membrane</keyword>
<keyword evidence="10 19" id="KW-1133">Transmembrane helix</keyword>
<dbReference type="PROSITE" id="PS51007">
    <property type="entry name" value="CYTC"/>
    <property type="match status" value="1"/>
</dbReference>
<reference evidence="24 25" key="1">
    <citation type="submission" date="2015-07" db="EMBL/GenBank/DDBJ databases">
        <title>Whole genome sequence of Herpetosiphon geysericola DSM 7119.</title>
        <authorList>
            <person name="Hemp J."/>
            <person name="Ward L.M."/>
            <person name="Pace L.A."/>
            <person name="Fischer W.W."/>
        </authorList>
    </citation>
    <scope>NUCLEOTIDE SEQUENCE [LARGE SCALE GENOMIC DNA]</scope>
    <source>
        <strain evidence="24 25">DSM 7119</strain>
    </source>
</reference>
<protein>
    <recommendedName>
        <fullName evidence="18">Cytochrome c oxidase subunit 2</fullName>
        <ecNumber evidence="18">7.1.1.9</ecNumber>
    </recommendedName>
</protein>
<dbReference type="InterPro" id="IPR036909">
    <property type="entry name" value="Cyt_c-like_dom_sf"/>
</dbReference>
<feature type="transmembrane region" description="Helical" evidence="19">
    <location>
        <begin position="94"/>
        <end position="113"/>
    </location>
</feature>
<dbReference type="GO" id="GO:0005886">
    <property type="term" value="C:plasma membrane"/>
    <property type="evidence" value="ECO:0007669"/>
    <property type="project" value="UniProtKB-SubCell"/>
</dbReference>
<keyword evidence="9 17" id="KW-0249">Electron transport</keyword>
<evidence type="ECO:0000259" key="22">
    <source>
        <dbReference type="PROSITE" id="PS50999"/>
    </source>
</evidence>
<dbReference type="GO" id="GO:0005507">
    <property type="term" value="F:copper ion binding"/>
    <property type="evidence" value="ECO:0007669"/>
    <property type="project" value="InterPro"/>
</dbReference>
<dbReference type="CDD" id="cd04213">
    <property type="entry name" value="CuRO_CcO_Caa3_II"/>
    <property type="match status" value="1"/>
</dbReference>
<evidence type="ECO:0000256" key="9">
    <source>
        <dbReference type="ARBA" id="ARBA00022982"/>
    </source>
</evidence>
<evidence type="ECO:0000256" key="19">
    <source>
        <dbReference type="SAM" id="Phobius"/>
    </source>
</evidence>
<comment type="caution">
    <text evidence="24">The sequence shown here is derived from an EMBL/GenBank/DDBJ whole genome shotgun (WGS) entry which is preliminary data.</text>
</comment>
<evidence type="ECO:0000256" key="5">
    <source>
        <dbReference type="ARBA" id="ARBA00022660"/>
    </source>
</evidence>
<keyword evidence="8" id="KW-1278">Translocase</keyword>
<dbReference type="EMBL" id="LGKP01000035">
    <property type="protein sequence ID" value="KPL81415.1"/>
    <property type="molecule type" value="Genomic_DNA"/>
</dbReference>
<dbReference type="AlphaFoldDB" id="A0A0P6XM40"/>
<dbReference type="GO" id="GO:0042773">
    <property type="term" value="P:ATP synthesis coupled electron transport"/>
    <property type="evidence" value="ECO:0007669"/>
    <property type="project" value="TreeGrafter"/>
</dbReference>
<evidence type="ECO:0000256" key="4">
    <source>
        <dbReference type="ARBA" id="ARBA00022617"/>
    </source>
</evidence>
<dbReference type="GO" id="GO:0020037">
    <property type="term" value="F:heme binding"/>
    <property type="evidence" value="ECO:0007669"/>
    <property type="project" value="InterPro"/>
</dbReference>
<evidence type="ECO:0000256" key="15">
    <source>
        <dbReference type="ARBA" id="ARBA00047816"/>
    </source>
</evidence>
<dbReference type="STRING" id="70996.SE18_22505"/>
<dbReference type="NCBIfam" id="TIGR02866">
    <property type="entry name" value="CoxB"/>
    <property type="match status" value="1"/>
</dbReference>
<evidence type="ECO:0000313" key="25">
    <source>
        <dbReference type="Proteomes" id="UP000050277"/>
    </source>
</evidence>
<dbReference type="InterPro" id="IPR014222">
    <property type="entry name" value="Cyt_c_oxidase_su2"/>
</dbReference>
<dbReference type="Pfam" id="PF00116">
    <property type="entry name" value="COX2"/>
    <property type="match status" value="1"/>
</dbReference>
<organism evidence="24 25">
    <name type="scientific">Herpetosiphon geysericola</name>
    <dbReference type="NCBI Taxonomy" id="70996"/>
    <lineage>
        <taxon>Bacteria</taxon>
        <taxon>Bacillati</taxon>
        <taxon>Chloroflexota</taxon>
        <taxon>Chloroflexia</taxon>
        <taxon>Herpetosiphonales</taxon>
        <taxon>Herpetosiphonaceae</taxon>
        <taxon>Herpetosiphon</taxon>
    </lineage>
</organism>
<feature type="domain" description="Cytochrome oxidase subunit II transmembrane region profile" evidence="22">
    <location>
        <begin position="27"/>
        <end position="123"/>
    </location>
</feature>
<evidence type="ECO:0000256" key="12">
    <source>
        <dbReference type="ARBA" id="ARBA00023008"/>
    </source>
</evidence>
<keyword evidence="5 17" id="KW-0679">Respiratory chain</keyword>
<feature type="signal peptide" evidence="20">
    <location>
        <begin position="1"/>
        <end position="25"/>
    </location>
</feature>
<comment type="catalytic activity">
    <reaction evidence="15 18">
        <text>4 Fe(II)-[cytochrome c] + O2 + 8 H(+)(in) = 4 Fe(III)-[cytochrome c] + 2 H2O + 4 H(+)(out)</text>
        <dbReference type="Rhea" id="RHEA:11436"/>
        <dbReference type="Rhea" id="RHEA-COMP:10350"/>
        <dbReference type="Rhea" id="RHEA-COMP:14399"/>
        <dbReference type="ChEBI" id="CHEBI:15377"/>
        <dbReference type="ChEBI" id="CHEBI:15378"/>
        <dbReference type="ChEBI" id="CHEBI:15379"/>
        <dbReference type="ChEBI" id="CHEBI:29033"/>
        <dbReference type="ChEBI" id="CHEBI:29034"/>
        <dbReference type="EC" id="7.1.1.9"/>
    </reaction>
</comment>
<accession>A0A0P6XM40</accession>
<dbReference type="Pfam" id="PF00034">
    <property type="entry name" value="Cytochrom_C"/>
    <property type="match status" value="1"/>
</dbReference>
<evidence type="ECO:0000256" key="6">
    <source>
        <dbReference type="ARBA" id="ARBA00022692"/>
    </source>
</evidence>
<name>A0A0P6XM40_9CHLR</name>
<dbReference type="OrthoDB" id="9773456at2"/>
<dbReference type="InterPro" id="IPR001505">
    <property type="entry name" value="Copper_CuA"/>
</dbReference>
<evidence type="ECO:0000256" key="1">
    <source>
        <dbReference type="ARBA" id="ARBA00004141"/>
    </source>
</evidence>
<dbReference type="SUPFAM" id="SSF81464">
    <property type="entry name" value="Cytochrome c oxidase subunit II-like, transmembrane region"/>
    <property type="match status" value="1"/>
</dbReference>
<keyword evidence="3 17" id="KW-0813">Transport</keyword>
<comment type="subcellular location">
    <subcellularLocation>
        <location evidence="17">Cell membrane</location>
        <topology evidence="17">Multi-pass membrane protein</topology>
    </subcellularLocation>
    <subcellularLocation>
        <location evidence="1">Membrane</location>
        <topology evidence="1">Multi-pass membrane protein</topology>
    </subcellularLocation>
</comment>
<dbReference type="Pfam" id="PF02790">
    <property type="entry name" value="COX2_TM"/>
    <property type="match status" value="1"/>
</dbReference>
<dbReference type="PROSITE" id="PS51257">
    <property type="entry name" value="PROKAR_LIPOPROTEIN"/>
    <property type="match status" value="1"/>
</dbReference>
<dbReference type="PRINTS" id="PR01166">
    <property type="entry name" value="CYCOXIDASEII"/>
</dbReference>
<keyword evidence="25" id="KW-1185">Reference proteome</keyword>